<dbReference type="SUPFAM" id="SSF51905">
    <property type="entry name" value="FAD/NAD(P)-binding domain"/>
    <property type="match status" value="1"/>
</dbReference>
<evidence type="ECO:0000256" key="6">
    <source>
        <dbReference type="ARBA" id="ARBA00022827"/>
    </source>
</evidence>
<dbReference type="Gene3D" id="3.50.50.60">
    <property type="entry name" value="FAD/NAD(P)-binding domain"/>
    <property type="match status" value="2"/>
</dbReference>
<dbReference type="AlphaFoldDB" id="A0A9P6B5J9"/>
<keyword evidence="8" id="KW-0560">Oxidoreductase</keyword>
<evidence type="ECO:0000256" key="8">
    <source>
        <dbReference type="ARBA" id="ARBA00023002"/>
    </source>
</evidence>
<comment type="similarity">
    <text evidence="3">Belongs to the lysine N(6)-hydroxylase/L-ornithine N(5)-oxygenase family.</text>
</comment>
<protein>
    <recommendedName>
        <fullName evidence="4">L-ornithine N(5)-monooxygenase [NAD(P)H]</fullName>
        <ecNumber evidence="4">1.14.13.196</ecNumber>
    </recommendedName>
</protein>
<feature type="compositionally biased region" description="Basic and acidic residues" evidence="11">
    <location>
        <begin position="483"/>
        <end position="495"/>
    </location>
</feature>
<proteinExistence type="inferred from homology"/>
<feature type="compositionally biased region" description="Low complexity" evidence="11">
    <location>
        <begin position="508"/>
        <end position="519"/>
    </location>
</feature>
<keyword evidence="13" id="KW-1185">Reference proteome</keyword>
<dbReference type="Pfam" id="PF13434">
    <property type="entry name" value="Lys_Orn_oxgnase"/>
    <property type="match status" value="1"/>
</dbReference>
<accession>A0A9P6B5J9</accession>
<evidence type="ECO:0000256" key="3">
    <source>
        <dbReference type="ARBA" id="ARBA00007588"/>
    </source>
</evidence>
<evidence type="ECO:0000256" key="5">
    <source>
        <dbReference type="ARBA" id="ARBA00022630"/>
    </source>
</evidence>
<dbReference type="PRINTS" id="PR00368">
    <property type="entry name" value="FADPNR"/>
</dbReference>
<comment type="catalytic activity">
    <reaction evidence="9">
        <text>L-ornithine + NADPH + O2 = N(5)-hydroxy-L-ornithine + NADP(+) + H2O</text>
        <dbReference type="Rhea" id="RHEA:41508"/>
        <dbReference type="ChEBI" id="CHEBI:15377"/>
        <dbReference type="ChEBI" id="CHEBI:15379"/>
        <dbReference type="ChEBI" id="CHEBI:46911"/>
        <dbReference type="ChEBI" id="CHEBI:57783"/>
        <dbReference type="ChEBI" id="CHEBI:58349"/>
        <dbReference type="ChEBI" id="CHEBI:78275"/>
        <dbReference type="EC" id="1.14.13.196"/>
    </reaction>
</comment>
<dbReference type="EC" id="1.14.13.196" evidence="4"/>
<name>A0A9P6B5J9_9AGAM</name>
<feature type="region of interest" description="Disordered" evidence="11">
    <location>
        <begin position="473"/>
        <end position="583"/>
    </location>
</feature>
<dbReference type="GO" id="GO:0006879">
    <property type="term" value="P:intracellular iron ion homeostasis"/>
    <property type="evidence" value="ECO:0007669"/>
    <property type="project" value="TreeGrafter"/>
</dbReference>
<dbReference type="GO" id="GO:0016491">
    <property type="term" value="F:oxidoreductase activity"/>
    <property type="evidence" value="ECO:0007669"/>
    <property type="project" value="UniProtKB-KW"/>
</dbReference>
<dbReference type="InterPro" id="IPR025700">
    <property type="entry name" value="Lys/Orn_oxygenase"/>
</dbReference>
<evidence type="ECO:0000256" key="4">
    <source>
        <dbReference type="ARBA" id="ARBA00012881"/>
    </source>
</evidence>
<organism evidence="12 13">
    <name type="scientific">Hydnum rufescens UP504</name>
    <dbReference type="NCBI Taxonomy" id="1448309"/>
    <lineage>
        <taxon>Eukaryota</taxon>
        <taxon>Fungi</taxon>
        <taxon>Dikarya</taxon>
        <taxon>Basidiomycota</taxon>
        <taxon>Agaricomycotina</taxon>
        <taxon>Agaricomycetes</taxon>
        <taxon>Cantharellales</taxon>
        <taxon>Hydnaceae</taxon>
        <taxon>Hydnum</taxon>
    </lineage>
</organism>
<dbReference type="OrthoDB" id="3519933at2759"/>
<evidence type="ECO:0000256" key="7">
    <source>
        <dbReference type="ARBA" id="ARBA00022857"/>
    </source>
</evidence>
<dbReference type="Proteomes" id="UP000886523">
    <property type="component" value="Unassembled WGS sequence"/>
</dbReference>
<comment type="cofactor">
    <cofactor evidence="1">
        <name>FAD</name>
        <dbReference type="ChEBI" id="CHEBI:57692"/>
    </cofactor>
</comment>
<sequence length="668" mass="73569">MSSHPPPVVDVICVGFGPAAVACAIAFVEKRQKIVSQGKTPALNTIRFVERQPRCSFHPGMLLPGTSMQITFLKDLATLRSPTSSYTFINYLHEHNRLVTYINRGSFIPSRREFSDYLFWAANKVTLEDGIDVLYDEEVLQITSDGTTVAVHTHRAPIASTTRLGHPQPTHTHYGRHLVIAPGGVSRIPPSLAPIARCPQIIHTSVYARSIDQIISSISVRFRAPNFSQGANIRPLRIAVVGSGQSAAEVLLNLHGRLAYIPFHHDNHGEVSLDASTRAHSIDLIIRKGSLKPSDDSPFTNEIFDPSSTDFVYDLPSSRERAEVKREYENTNYGVVNPTTIQKIYETIYEQRVEDDAHARDAPSDSCHRPRINILPYFSIVSAISNGCDHIPQTFSSEDSLSCEDATVVEAEHRAPVPHTFTTTLRHILGAALDEERTYDAIIMGTGYERQSWLHMLDEDSFGNVFGFSNHPSSSSSGFAKANHIDRRDSGKIDAEDPQEIYAPLSPPTTTAAASSRSRSSSRDDAAQTPDSRSSLNMSPVGGSQPLEERLPSGSRSTTSLTSSHHPVGPEDETEMLSPAPSGVITRVQGLKISRAYRLLPRDPWGENGASETPLKAFKPRVYIQGIAEETHGMSDTLLSVVSVRAGEVMDDLFRSEEARVREEDRAM</sequence>
<comment type="caution">
    <text evidence="12">The sequence shown here is derived from an EMBL/GenBank/DDBJ whole genome shotgun (WGS) entry which is preliminary data.</text>
</comment>
<evidence type="ECO:0000313" key="13">
    <source>
        <dbReference type="Proteomes" id="UP000886523"/>
    </source>
</evidence>
<evidence type="ECO:0000256" key="9">
    <source>
        <dbReference type="ARBA" id="ARBA00047598"/>
    </source>
</evidence>
<evidence type="ECO:0000256" key="11">
    <source>
        <dbReference type="SAM" id="MobiDB-lite"/>
    </source>
</evidence>
<evidence type="ECO:0000313" key="12">
    <source>
        <dbReference type="EMBL" id="KAF9517904.1"/>
    </source>
</evidence>
<keyword evidence="7" id="KW-0521">NADP</keyword>
<evidence type="ECO:0000256" key="1">
    <source>
        <dbReference type="ARBA" id="ARBA00001974"/>
    </source>
</evidence>
<feature type="compositionally biased region" description="Low complexity" evidence="11">
    <location>
        <begin position="552"/>
        <end position="567"/>
    </location>
</feature>
<keyword evidence="6" id="KW-0274">FAD</keyword>
<feature type="compositionally biased region" description="Polar residues" evidence="11">
    <location>
        <begin position="529"/>
        <end position="538"/>
    </location>
</feature>
<dbReference type="InterPro" id="IPR036188">
    <property type="entry name" value="FAD/NAD-bd_sf"/>
</dbReference>
<dbReference type="PANTHER" id="PTHR42802:SF1">
    <property type="entry name" value="L-ORNITHINE N(5)-MONOOXYGENASE"/>
    <property type="match status" value="1"/>
</dbReference>
<gene>
    <name evidence="12" type="ORF">BS47DRAFT_1482875</name>
</gene>
<dbReference type="PANTHER" id="PTHR42802">
    <property type="entry name" value="MONOOXYGENASE"/>
    <property type="match status" value="1"/>
</dbReference>
<reference evidence="12" key="1">
    <citation type="journal article" date="2020" name="Nat. Commun.">
        <title>Large-scale genome sequencing of mycorrhizal fungi provides insights into the early evolution of symbiotic traits.</title>
        <authorList>
            <person name="Miyauchi S."/>
            <person name="Kiss E."/>
            <person name="Kuo A."/>
            <person name="Drula E."/>
            <person name="Kohler A."/>
            <person name="Sanchez-Garcia M."/>
            <person name="Morin E."/>
            <person name="Andreopoulos B."/>
            <person name="Barry K.W."/>
            <person name="Bonito G."/>
            <person name="Buee M."/>
            <person name="Carver A."/>
            <person name="Chen C."/>
            <person name="Cichocki N."/>
            <person name="Clum A."/>
            <person name="Culley D."/>
            <person name="Crous P.W."/>
            <person name="Fauchery L."/>
            <person name="Girlanda M."/>
            <person name="Hayes R.D."/>
            <person name="Keri Z."/>
            <person name="LaButti K."/>
            <person name="Lipzen A."/>
            <person name="Lombard V."/>
            <person name="Magnuson J."/>
            <person name="Maillard F."/>
            <person name="Murat C."/>
            <person name="Nolan M."/>
            <person name="Ohm R.A."/>
            <person name="Pangilinan J."/>
            <person name="Pereira M.F."/>
            <person name="Perotto S."/>
            <person name="Peter M."/>
            <person name="Pfister S."/>
            <person name="Riley R."/>
            <person name="Sitrit Y."/>
            <person name="Stielow J.B."/>
            <person name="Szollosi G."/>
            <person name="Zifcakova L."/>
            <person name="Stursova M."/>
            <person name="Spatafora J.W."/>
            <person name="Tedersoo L."/>
            <person name="Vaario L.M."/>
            <person name="Yamada A."/>
            <person name="Yan M."/>
            <person name="Wang P."/>
            <person name="Xu J."/>
            <person name="Bruns T."/>
            <person name="Baldrian P."/>
            <person name="Vilgalys R."/>
            <person name="Dunand C."/>
            <person name="Henrissat B."/>
            <person name="Grigoriev I.V."/>
            <person name="Hibbett D."/>
            <person name="Nagy L.G."/>
            <person name="Martin F.M."/>
        </authorList>
    </citation>
    <scope>NUCLEOTIDE SEQUENCE</scope>
    <source>
        <strain evidence="12">UP504</strain>
    </source>
</reference>
<keyword evidence="5" id="KW-0285">Flavoprotein</keyword>
<comment type="catalytic activity">
    <reaction evidence="10">
        <text>L-ornithine + NADH + O2 = N(5)-hydroxy-L-ornithine + NAD(+) + H2O</text>
        <dbReference type="Rhea" id="RHEA:41512"/>
        <dbReference type="ChEBI" id="CHEBI:15377"/>
        <dbReference type="ChEBI" id="CHEBI:15379"/>
        <dbReference type="ChEBI" id="CHEBI:46911"/>
        <dbReference type="ChEBI" id="CHEBI:57540"/>
        <dbReference type="ChEBI" id="CHEBI:57945"/>
        <dbReference type="ChEBI" id="CHEBI:78275"/>
        <dbReference type="EC" id="1.14.13.196"/>
    </reaction>
</comment>
<dbReference type="EMBL" id="MU128928">
    <property type="protein sequence ID" value="KAF9517904.1"/>
    <property type="molecule type" value="Genomic_DNA"/>
</dbReference>
<evidence type="ECO:0000256" key="10">
    <source>
        <dbReference type="ARBA" id="ARBA00049248"/>
    </source>
</evidence>
<comment type="pathway">
    <text evidence="2">Siderophore biosynthesis.</text>
</comment>
<evidence type="ECO:0000256" key="2">
    <source>
        <dbReference type="ARBA" id="ARBA00004924"/>
    </source>
</evidence>